<feature type="region of interest" description="Disordered" evidence="1">
    <location>
        <begin position="1"/>
        <end position="30"/>
    </location>
</feature>
<feature type="region of interest" description="Disordered" evidence="1">
    <location>
        <begin position="152"/>
        <end position="174"/>
    </location>
</feature>
<accession>A0A0F9MAM0</accession>
<dbReference type="Pfam" id="PF13479">
    <property type="entry name" value="AAA_24"/>
    <property type="match status" value="1"/>
</dbReference>
<comment type="caution">
    <text evidence="2">The sequence shown here is derived from an EMBL/GenBank/DDBJ whole genome shotgun (WGS) entry which is preliminary data.</text>
</comment>
<dbReference type="InterPro" id="IPR027417">
    <property type="entry name" value="P-loop_NTPase"/>
</dbReference>
<proteinExistence type="predicted"/>
<evidence type="ECO:0000313" key="2">
    <source>
        <dbReference type="EMBL" id="KKN04445.1"/>
    </source>
</evidence>
<feature type="compositionally biased region" description="Polar residues" evidence="1">
    <location>
        <begin position="1"/>
        <end position="10"/>
    </location>
</feature>
<reference evidence="2" key="1">
    <citation type="journal article" date="2015" name="Nature">
        <title>Complex archaea that bridge the gap between prokaryotes and eukaryotes.</title>
        <authorList>
            <person name="Spang A."/>
            <person name="Saw J.H."/>
            <person name="Jorgensen S.L."/>
            <person name="Zaremba-Niedzwiedzka K."/>
            <person name="Martijn J."/>
            <person name="Lind A.E."/>
            <person name="van Eijk R."/>
            <person name="Schleper C."/>
            <person name="Guy L."/>
            <person name="Ettema T.J."/>
        </authorList>
    </citation>
    <scope>NUCLEOTIDE SEQUENCE</scope>
</reference>
<evidence type="ECO:0000256" key="1">
    <source>
        <dbReference type="SAM" id="MobiDB-lite"/>
    </source>
</evidence>
<feature type="region of interest" description="Disordered" evidence="1">
    <location>
        <begin position="296"/>
        <end position="317"/>
    </location>
</feature>
<dbReference type="EMBL" id="LAZR01004920">
    <property type="protein sequence ID" value="KKN04445.1"/>
    <property type="molecule type" value="Genomic_DNA"/>
</dbReference>
<gene>
    <name evidence="2" type="ORF">LCGC14_1097330</name>
</gene>
<dbReference type="AlphaFoldDB" id="A0A0F9MAM0"/>
<protein>
    <submittedName>
        <fullName evidence="2">Uncharacterized protein</fullName>
    </submittedName>
</protein>
<organism evidence="2">
    <name type="scientific">marine sediment metagenome</name>
    <dbReference type="NCBI Taxonomy" id="412755"/>
    <lineage>
        <taxon>unclassified sequences</taxon>
        <taxon>metagenomes</taxon>
        <taxon>ecological metagenomes</taxon>
    </lineage>
</organism>
<dbReference type="SUPFAM" id="SSF52540">
    <property type="entry name" value="P-loop containing nucleoside triphosphate hydrolases"/>
    <property type="match status" value="1"/>
</dbReference>
<feature type="compositionally biased region" description="Basic residues" evidence="1">
    <location>
        <begin position="302"/>
        <end position="317"/>
    </location>
</feature>
<sequence>MAQKSRTSRPVNRPTKPKKSARAKSGETAAESRLTTFADRVATTGRSVLIHAVGGAGKTVLTIHKAPRPTLVLDCDNGLDSVIGTDDMEEIILWEPRNRVDYDWEDLDEFRNYVKAGEWRHKYQSIVVDNATAAQKPVIRSVIDEMIERAAHKAATQNQDGQEDDETFGIDPDNPSRQGWGKIYRRFDKWITDIRDAKRRGPHVIFTAGTSEWMDSAEGYTRMMPDIEGKERNQVSTHFDAVMWLESDDEGRRLIVAPSGAFITKVRLPIQRHDKVPDVIEDPDFNSMIAAATLLDSEGGKKKAATKGPKRTRKPKP</sequence>
<name>A0A0F9MAM0_9ZZZZ</name>